<evidence type="ECO:0000256" key="3">
    <source>
        <dbReference type="ARBA" id="ARBA00022603"/>
    </source>
</evidence>
<sequence length="247" mass="28962">MATKLVTTGTKHWPYHVRHMFNDDFVERHDLEQYCWTRNIVCGLFRALCFNPNICCLATPSLAQAYFVQDPEQVVSLLDIDRRFSYLPGFQYWDIRHPEPLADHSCKTNFRVVVFDPPFFYIPMEELHRTMLEVCKGDTNTWLLNGFLVREERNLLNTFNEFQIDEDQVCVRVRNCETQQMAGATMRCTAAMWICQESKEFKSRSEFKATAHDWSLISKLSPCLYSSPWQCASTLGQIHATYIYPAR</sequence>
<dbReference type="EMBL" id="OZ019897">
    <property type="protein sequence ID" value="CAK9227210.1"/>
    <property type="molecule type" value="Genomic_DNA"/>
</dbReference>
<dbReference type="PANTHER" id="PTHR13200">
    <property type="entry name" value="EEF1A LYSINE METHYLTRANSFERASE 1"/>
    <property type="match status" value="1"/>
</dbReference>
<keyword evidence="4" id="KW-0808">Transferase</keyword>
<accession>A0ABP0UQ11</accession>
<dbReference type="Pfam" id="PF10237">
    <property type="entry name" value="N6-adenineMlase"/>
    <property type="match status" value="1"/>
</dbReference>
<reference evidence="5" key="1">
    <citation type="submission" date="2024-02" db="EMBL/GenBank/DDBJ databases">
        <authorList>
            <consortium name="ELIXIR-Norway"/>
            <consortium name="Elixir Norway"/>
        </authorList>
    </citation>
    <scope>NUCLEOTIDE SEQUENCE</scope>
</reference>
<proteinExistence type="predicted"/>
<dbReference type="InterPro" id="IPR019369">
    <property type="entry name" value="Efm5/EEF1AKMT1"/>
</dbReference>
<name>A0ABP0UQ11_9BRYO</name>
<keyword evidence="2" id="KW-0963">Cytoplasm</keyword>
<evidence type="ECO:0000256" key="1">
    <source>
        <dbReference type="ARBA" id="ARBA00004496"/>
    </source>
</evidence>
<evidence type="ECO:0000313" key="6">
    <source>
        <dbReference type="Proteomes" id="UP001497512"/>
    </source>
</evidence>
<protein>
    <recommendedName>
        <fullName evidence="7">N6-adenine methyltransferase</fullName>
    </recommendedName>
</protein>
<keyword evidence="6" id="KW-1185">Reference proteome</keyword>
<organism evidence="5 6">
    <name type="scientific">Sphagnum troendelagicum</name>
    <dbReference type="NCBI Taxonomy" id="128251"/>
    <lineage>
        <taxon>Eukaryota</taxon>
        <taxon>Viridiplantae</taxon>
        <taxon>Streptophyta</taxon>
        <taxon>Embryophyta</taxon>
        <taxon>Bryophyta</taxon>
        <taxon>Sphagnophytina</taxon>
        <taxon>Sphagnopsida</taxon>
        <taxon>Sphagnales</taxon>
        <taxon>Sphagnaceae</taxon>
        <taxon>Sphagnum</taxon>
    </lineage>
</organism>
<evidence type="ECO:0000256" key="4">
    <source>
        <dbReference type="ARBA" id="ARBA00022679"/>
    </source>
</evidence>
<gene>
    <name evidence="5" type="ORF">CSSPTR1EN2_LOCUS18625</name>
</gene>
<dbReference type="Proteomes" id="UP001497512">
    <property type="component" value="Chromosome 5"/>
</dbReference>
<evidence type="ECO:0000313" key="5">
    <source>
        <dbReference type="EMBL" id="CAK9227210.1"/>
    </source>
</evidence>
<dbReference type="InterPro" id="IPR041370">
    <property type="entry name" value="Mlase_EEF1AKMT1/ZCCHC4"/>
</dbReference>
<evidence type="ECO:0008006" key="7">
    <source>
        <dbReference type="Google" id="ProtNLM"/>
    </source>
</evidence>
<comment type="subcellular location">
    <subcellularLocation>
        <location evidence="1">Cytoplasm</location>
    </subcellularLocation>
</comment>
<evidence type="ECO:0000256" key="2">
    <source>
        <dbReference type="ARBA" id="ARBA00022490"/>
    </source>
</evidence>
<dbReference type="PANTHER" id="PTHR13200:SF0">
    <property type="entry name" value="EEF1A LYSINE METHYLTRANSFERASE 1"/>
    <property type="match status" value="1"/>
</dbReference>
<keyword evidence="3" id="KW-0489">Methyltransferase</keyword>